<accession>A0A4Q9VYM7</accession>
<comment type="caution">
    <text evidence="2">The sequence shown here is derived from an EMBL/GenBank/DDBJ whole genome shotgun (WGS) entry which is preliminary data.</text>
</comment>
<dbReference type="Proteomes" id="UP000292781">
    <property type="component" value="Unassembled WGS sequence"/>
</dbReference>
<reference evidence="2 3" key="1">
    <citation type="submission" date="2019-02" db="EMBL/GenBank/DDBJ databases">
        <title>Siculibacillus lacustris gen. nov., sp. nov., a new rosette-forming bacterium isolated from a freshwater crater lake (Lake St. Ana, Romania).</title>
        <authorList>
            <person name="Felfoldi T."/>
            <person name="Marton Z."/>
            <person name="Szabo A."/>
            <person name="Mentes A."/>
            <person name="Boka K."/>
            <person name="Marialigeti K."/>
            <person name="Mathe I."/>
            <person name="Koncz M."/>
            <person name="Schumann P."/>
            <person name="Toth E."/>
        </authorList>
    </citation>
    <scope>NUCLEOTIDE SEQUENCE [LARGE SCALE GENOMIC DNA]</scope>
    <source>
        <strain evidence="2 3">SA-279</strain>
    </source>
</reference>
<organism evidence="2 3">
    <name type="scientific">Siculibacillus lacustris</name>
    <dbReference type="NCBI Taxonomy" id="1549641"/>
    <lineage>
        <taxon>Bacteria</taxon>
        <taxon>Pseudomonadati</taxon>
        <taxon>Pseudomonadota</taxon>
        <taxon>Alphaproteobacteria</taxon>
        <taxon>Hyphomicrobiales</taxon>
        <taxon>Ancalomicrobiaceae</taxon>
        <taxon>Siculibacillus</taxon>
    </lineage>
</organism>
<gene>
    <name evidence="2" type="ORF">EYW49_00670</name>
</gene>
<keyword evidence="3" id="KW-1185">Reference proteome</keyword>
<proteinExistence type="predicted"/>
<evidence type="ECO:0000313" key="3">
    <source>
        <dbReference type="Proteomes" id="UP000292781"/>
    </source>
</evidence>
<feature type="compositionally biased region" description="Basic residues" evidence="1">
    <location>
        <begin position="140"/>
        <end position="149"/>
    </location>
</feature>
<sequence length="166" mass="18177">MAEAIGVSRVSIQRLWEAHRLQPHRRRMFERSNDPAFAAEVDDSVGLDMEPPAPAVVVVIDEKSRIRALDRTLPGLPLKPGKGGAPTHDDQCNGTTALFAAPDVLHGTIVGRGMPKHRHQVPIAFLDAVERALPAGKGIRRRGCRRGSRRLLFSASTPSEPDRSTR</sequence>
<name>A0A4Q9VYM7_9HYPH</name>
<dbReference type="OrthoDB" id="2375382at2"/>
<protein>
    <submittedName>
        <fullName evidence="2">Uncharacterized protein</fullName>
    </submittedName>
</protein>
<dbReference type="AlphaFoldDB" id="A0A4Q9VYM7"/>
<dbReference type="EMBL" id="SJFN01000001">
    <property type="protein sequence ID" value="TBW41271.1"/>
    <property type="molecule type" value="Genomic_DNA"/>
</dbReference>
<feature type="region of interest" description="Disordered" evidence="1">
    <location>
        <begin position="140"/>
        <end position="166"/>
    </location>
</feature>
<evidence type="ECO:0000256" key="1">
    <source>
        <dbReference type="SAM" id="MobiDB-lite"/>
    </source>
</evidence>
<evidence type="ECO:0000313" key="2">
    <source>
        <dbReference type="EMBL" id="TBW41271.1"/>
    </source>
</evidence>